<proteinExistence type="predicted"/>
<evidence type="ECO:0000259" key="2">
    <source>
        <dbReference type="Pfam" id="PF10214"/>
    </source>
</evidence>
<feature type="domain" description="RRN6 beta-propeller" evidence="2">
    <location>
        <begin position="193"/>
        <end position="409"/>
    </location>
</feature>
<dbReference type="Pfam" id="PF10214">
    <property type="entry name" value="Rrn6_beta-prop"/>
    <property type="match status" value="2"/>
</dbReference>
<evidence type="ECO:0008006" key="7">
    <source>
        <dbReference type="Google" id="ProtNLM"/>
    </source>
</evidence>
<feature type="compositionally biased region" description="Basic residues" evidence="1">
    <location>
        <begin position="907"/>
        <end position="921"/>
    </location>
</feature>
<dbReference type="Proteomes" id="UP001175001">
    <property type="component" value="Unassembled WGS sequence"/>
</dbReference>
<dbReference type="GO" id="GO:0070860">
    <property type="term" value="C:RNA polymerase I core factor complex"/>
    <property type="evidence" value="ECO:0007669"/>
    <property type="project" value="TreeGrafter"/>
</dbReference>
<evidence type="ECO:0000259" key="3">
    <source>
        <dbReference type="Pfam" id="PF20639"/>
    </source>
</evidence>
<comment type="caution">
    <text evidence="5">The sequence shown here is derived from an EMBL/GenBank/DDBJ whole genome shotgun (WGS) entry which is preliminary data.</text>
</comment>
<feature type="region of interest" description="Disordered" evidence="1">
    <location>
        <begin position="480"/>
        <end position="519"/>
    </location>
</feature>
<dbReference type="PANTHER" id="PTHR28221:SF2">
    <property type="entry name" value="RNA POLYMERASE I-SPECIFIC TRANSCRIPTION INITIATION FACTOR RRN6"/>
    <property type="match status" value="1"/>
</dbReference>
<feature type="domain" description="RRN6 helical bundle" evidence="4">
    <location>
        <begin position="548"/>
        <end position="695"/>
    </location>
</feature>
<dbReference type="InterPro" id="IPR048537">
    <property type="entry name" value="RRN6_HB"/>
</dbReference>
<evidence type="ECO:0000313" key="6">
    <source>
        <dbReference type="Proteomes" id="UP001175001"/>
    </source>
</evidence>
<reference evidence="5" key="1">
    <citation type="submission" date="2023-06" db="EMBL/GenBank/DDBJ databases">
        <title>Multi-omics analyses reveal the molecular pathogenesis toolkit of Lasiodiplodia hormozganensis, a cross-kingdom pathogen.</title>
        <authorList>
            <person name="Felix C."/>
            <person name="Meneses R."/>
            <person name="Goncalves M.F.M."/>
            <person name="Tilleman L."/>
            <person name="Duarte A.S."/>
            <person name="Jorrin-Novo J.V."/>
            <person name="Van De Peer Y."/>
            <person name="Deforce D."/>
            <person name="Van Nieuwerburgh F."/>
            <person name="Esteves A.C."/>
            <person name="Alves A."/>
        </authorList>
    </citation>
    <scope>NUCLEOTIDE SEQUENCE</scope>
    <source>
        <strain evidence="5">CBS 339.90</strain>
    </source>
</reference>
<dbReference type="InterPro" id="IPR048535">
    <property type="entry name" value="RRN6_beta-prop"/>
</dbReference>
<organism evidence="5 6">
    <name type="scientific">Lasiodiplodia hormozganensis</name>
    <dbReference type="NCBI Taxonomy" id="869390"/>
    <lineage>
        <taxon>Eukaryota</taxon>
        <taxon>Fungi</taxon>
        <taxon>Dikarya</taxon>
        <taxon>Ascomycota</taxon>
        <taxon>Pezizomycotina</taxon>
        <taxon>Dothideomycetes</taxon>
        <taxon>Dothideomycetes incertae sedis</taxon>
        <taxon>Botryosphaeriales</taxon>
        <taxon>Botryosphaeriaceae</taxon>
        <taxon>Lasiodiplodia</taxon>
    </lineage>
</organism>
<dbReference type="InterPro" id="IPR048536">
    <property type="entry name" value="Rrn6_K-rich"/>
</dbReference>
<feature type="region of interest" description="Disordered" evidence="1">
    <location>
        <begin position="722"/>
        <end position="749"/>
    </location>
</feature>
<dbReference type="GO" id="GO:0001163">
    <property type="term" value="F:RNA polymerase I transcription regulatory region sequence-specific DNA binding"/>
    <property type="evidence" value="ECO:0007669"/>
    <property type="project" value="TreeGrafter"/>
</dbReference>
<keyword evidence="6" id="KW-1185">Reference proteome</keyword>
<feature type="compositionally biased region" description="Polar residues" evidence="1">
    <location>
        <begin position="890"/>
        <end position="903"/>
    </location>
</feature>
<dbReference type="GO" id="GO:0001179">
    <property type="term" value="F:RNA polymerase I general transcription initiation factor binding"/>
    <property type="evidence" value="ECO:0007669"/>
    <property type="project" value="TreeGrafter"/>
</dbReference>
<feature type="region of interest" description="Disordered" evidence="1">
    <location>
        <begin position="808"/>
        <end position="921"/>
    </location>
</feature>
<evidence type="ECO:0000256" key="1">
    <source>
        <dbReference type="SAM" id="MobiDB-lite"/>
    </source>
</evidence>
<dbReference type="Pfam" id="PF20639">
    <property type="entry name" value="Rrn6_K-rich"/>
    <property type="match status" value="1"/>
</dbReference>
<accession>A0AA39Z1S4</accession>
<dbReference type="AlphaFoldDB" id="A0AA39Z1S4"/>
<evidence type="ECO:0000259" key="4">
    <source>
        <dbReference type="Pfam" id="PF20640"/>
    </source>
</evidence>
<dbReference type="EMBL" id="JAUJDW010000007">
    <property type="protein sequence ID" value="KAK0661797.1"/>
    <property type="molecule type" value="Genomic_DNA"/>
</dbReference>
<name>A0AA39Z1S4_9PEZI</name>
<feature type="compositionally biased region" description="Acidic residues" evidence="1">
    <location>
        <begin position="507"/>
        <end position="518"/>
    </location>
</feature>
<feature type="compositionally biased region" description="Polar residues" evidence="1">
    <location>
        <begin position="854"/>
        <end position="872"/>
    </location>
</feature>
<evidence type="ECO:0000313" key="5">
    <source>
        <dbReference type="EMBL" id="KAK0661797.1"/>
    </source>
</evidence>
<feature type="domain" description="RRN6 K-rich C-terminal" evidence="3">
    <location>
        <begin position="792"/>
        <end position="921"/>
    </location>
</feature>
<gene>
    <name evidence="5" type="ORF">DIS24_g2225</name>
</gene>
<feature type="compositionally biased region" description="Polar residues" evidence="1">
    <location>
        <begin position="729"/>
        <end position="738"/>
    </location>
</feature>
<dbReference type="Pfam" id="PF20640">
    <property type="entry name" value="Rrn6_HB"/>
    <property type="match status" value="1"/>
</dbReference>
<protein>
    <recommendedName>
        <fullName evidence="7">RNA polymerase I-specific transcription initiation factor RRN6-like protein</fullName>
    </recommendedName>
</protein>
<dbReference type="InterPro" id="IPR019350">
    <property type="entry name" value="RNA_pol_I-sp_TIF_RRN6-like"/>
</dbReference>
<dbReference type="PANTHER" id="PTHR28221">
    <property type="entry name" value="RNA POLYMERASE I-SPECIFIC TRANSCRIPTION INITIATION FACTOR RRN6"/>
    <property type="match status" value="1"/>
</dbReference>
<dbReference type="GO" id="GO:0042790">
    <property type="term" value="P:nucleolar large rRNA transcription by RNA polymerase I"/>
    <property type="evidence" value="ECO:0007669"/>
    <property type="project" value="TreeGrafter"/>
</dbReference>
<sequence length="921" mass="102780">MTDPGVDDLHYGHFGQPVYDVENRTWVFKRSPGVRRVFHPVGHRQIEVPATISTTTCRVSSAAELDDQQSHLLALFPEFQVAAPLLGRLAQVSNAIEAVATTFDPLTGDLLACGRAADVDNKRGKGTIGFVASPGGVAGESLRLVRRQVERHGWSQDKSTWLKVPTLRHGDVGWWPGTGTPILQITSAVQDGYADVTFNPWYQRQFGTLDQEGHWTVYNIEGRRGKKRHYRSVQATEGRLEPPVTRSDIQEGTLPGNYDGWGRILWANDVTTVLVCNRRIVQVADFQGRLVYLSPSSLRLARTSSWILDVRRDPSDSGRILVLTSTHLLVVKVPVPTQSDEGEGWVDADVLLSWRHFVHEEDTTMQIHAFVDEEDTVVFLQSHALFYSIVFRYRRHEDIDLLVSASDPATFLHSHPALRGMHMESLEFGSHPLGIASGPGNDYRDRGLRFFNFHLLSKTLETSRMLVVVSDEASGPLKQQRAALGIESPSWTRKTGPQSSSRFLDDSSSEADDVEDLENESKNYELRRRKTTMVSVDEVQMWRLKKLSQLNDLLDDMSKIDDLTREDSSAMMAELFTNIGSMDPTECRPNILYRVAGREISDLNVADVDETSASFSELARSVSGQDDGEPSLAIKPLGGASIVEFEDGIPSISLTYEKFIQKHVSTMPPNTAARDRLERERLARRVSVLACLASVKLEVQQPEMEQDSVEASQLMDEDSYSAGYLSSEPDYSQSSNYALPTPEATPSLASEGTLISSMPSLTDLSIPKRLSRFGVTSGHGSKQIPDLPAVGKQVLAQWRIGEAYPAGRDENDYFTRRGRRRSALNDPTLSAKKREKLLKQEERRARKQRRETELFQQSQQSVSQTPRLTVVSQPPRAPMSSPVRGPPSHMGQSSQPAPSTQVERGTHGGRPKKKRRRTEGF</sequence>
<feature type="domain" description="RRN6 beta-propeller" evidence="2">
    <location>
        <begin position="104"/>
        <end position="188"/>
    </location>
</feature>
<feature type="compositionally biased region" description="Polar residues" evidence="1">
    <location>
        <begin position="489"/>
        <end position="498"/>
    </location>
</feature>